<dbReference type="AlphaFoldDB" id="A0A1S2VRY7"/>
<dbReference type="Gene3D" id="1.25.10.10">
    <property type="entry name" value="Leucine-rich Repeat Variant"/>
    <property type="match status" value="1"/>
</dbReference>
<feature type="transmembrane region" description="Helical" evidence="1">
    <location>
        <begin position="88"/>
        <end position="105"/>
    </location>
</feature>
<keyword evidence="1" id="KW-0472">Membrane</keyword>
<dbReference type="CDD" id="cd06174">
    <property type="entry name" value="MFS"/>
    <property type="match status" value="1"/>
</dbReference>
<dbReference type="EMBL" id="MORL01000001">
    <property type="protein sequence ID" value="OIN60648.1"/>
    <property type="molecule type" value="Genomic_DNA"/>
</dbReference>
<evidence type="ECO:0000313" key="2">
    <source>
        <dbReference type="EMBL" id="OIN60648.1"/>
    </source>
</evidence>
<dbReference type="RefSeq" id="WP_071501149.1">
    <property type="nucleotide sequence ID" value="NZ_MORL01000001.1"/>
</dbReference>
<feature type="transmembrane region" description="Helical" evidence="1">
    <location>
        <begin position="59"/>
        <end position="76"/>
    </location>
</feature>
<dbReference type="OrthoDB" id="789601at2"/>
<feature type="transmembrane region" description="Helical" evidence="1">
    <location>
        <begin position="233"/>
        <end position="254"/>
    </location>
</feature>
<reference evidence="2 3" key="1">
    <citation type="submission" date="2016-10" db="EMBL/GenBank/DDBJ databases">
        <title>Arsenicibacter rosenii gen. nov., sp. nov., an efficient arsenic-methylating bacterium isolated from an arsenic-contaminated paddy soil.</title>
        <authorList>
            <person name="Huang K."/>
        </authorList>
    </citation>
    <scope>NUCLEOTIDE SEQUENCE [LARGE SCALE GENOMIC DNA]</scope>
    <source>
        <strain evidence="2 3">SM-1</strain>
    </source>
</reference>
<dbReference type="SUPFAM" id="SSF103473">
    <property type="entry name" value="MFS general substrate transporter"/>
    <property type="match status" value="1"/>
</dbReference>
<feature type="transmembrane region" description="Helical" evidence="1">
    <location>
        <begin position="180"/>
        <end position="198"/>
    </location>
</feature>
<feature type="transmembrane region" description="Helical" evidence="1">
    <location>
        <begin position="399"/>
        <end position="417"/>
    </location>
</feature>
<feature type="transmembrane region" description="Helical" evidence="1">
    <location>
        <begin position="266"/>
        <end position="285"/>
    </location>
</feature>
<dbReference type="InterPro" id="IPR036259">
    <property type="entry name" value="MFS_trans_sf"/>
</dbReference>
<feature type="transmembrane region" description="Helical" evidence="1">
    <location>
        <begin position="376"/>
        <end position="393"/>
    </location>
</feature>
<keyword evidence="3" id="KW-1185">Reference proteome</keyword>
<feature type="transmembrane region" description="Helical" evidence="1">
    <location>
        <begin position="111"/>
        <end position="135"/>
    </location>
</feature>
<name>A0A1S2VRY7_9BACT</name>
<organism evidence="2 3">
    <name type="scientific">Arsenicibacter rosenii</name>
    <dbReference type="NCBI Taxonomy" id="1750698"/>
    <lineage>
        <taxon>Bacteria</taxon>
        <taxon>Pseudomonadati</taxon>
        <taxon>Bacteroidota</taxon>
        <taxon>Cytophagia</taxon>
        <taxon>Cytophagales</taxon>
        <taxon>Spirosomataceae</taxon>
        <taxon>Arsenicibacter</taxon>
    </lineage>
</organism>
<feature type="transmembrane region" description="Helical" evidence="1">
    <location>
        <begin position="147"/>
        <end position="168"/>
    </location>
</feature>
<evidence type="ECO:0000256" key="1">
    <source>
        <dbReference type="SAM" id="Phobius"/>
    </source>
</evidence>
<dbReference type="SUPFAM" id="SSF48371">
    <property type="entry name" value="ARM repeat"/>
    <property type="match status" value="1"/>
</dbReference>
<dbReference type="Proteomes" id="UP000181790">
    <property type="component" value="Unassembled WGS sequence"/>
</dbReference>
<sequence>MITRKYIQGILSIKPEEAGSVRLLVGYSFVISLGLYMYYTAATTLFLSNFKNKDLPVAYIAGGVFVFLIGKGNLFIQSKVLYATLSRWLLIGLTIVSGILLYLYFLTHYTWIVFLLFLLIRANLFVFSFTFWITASKIFNLEQAKRLFGLLGTGEVIASIVANFLVSFLVSNKLVSVDGFLIIAVGCIAASIFFYSLIQREYKSTLSFRKAPPISTETTRKPFFFYKKDQYELFVYLLASLPIICLYLIEYIFSVDTKAQYRDKEQLAAFIGQFLFTCSLIELVIKSFLYRFVTDTFGLSSSLILLPAALLFISVAILLLYTIDVNIFFLVLMSRFFITSIRRSFSDTSFQLLYQPLPASESIHLQNLVEIYVKPLGYIIAGGSLIFLTSSGFTNSTDVYSLLLIYLVIWAAIAYLMREEYKTKLIDFLANRTPLLLSTPATLPVANMVRPVKPSGTQADLRTLEKLADAADENDRLKAINILQYSRLLKTDKLIIKLLNDKSITVRSAAIWAGSASSNPEVWEHISQNLFIDTFYQITYKALCRLDEPVLPLLNRYFYDKNLGLNDLKKLIDVITAIGGPQAVHSLRKHIDGQNPAIRFYIFRALLQLGYEVNIREKSLLSTDIDHTANRYLWSLAVDVNLKKEQAYGIDLLIKSLRYEQESAIDTLLVLLSLYHNNDKFLYLKDLIKNKNKQSRGYLNEILNTLIAQELKLKLLPVFEDISNEEILIKTNKYFPQRDQTLTDCLFDLINRSEQDIHIITKALAIKLLNHFDSDKSLLLYATYARSKHKLIAQLCLYSLYTFYNEHFNLYFTYFIEHNETFYINICHEILADTQTNKLEICKIESLFRTELLPFKDLDDIHRISADLHPGTLKAGGHLNFSDIISTVSGFSGIILTSGKLVITPPNDDLFFMDAPNYYFYSNGLKEMKAIEDCALYYISRSDRQSPATIYDSVSETEDAV</sequence>
<comment type="caution">
    <text evidence="2">The sequence shown here is derived from an EMBL/GenBank/DDBJ whole genome shotgun (WGS) entry which is preliminary data.</text>
</comment>
<dbReference type="InterPro" id="IPR011989">
    <property type="entry name" value="ARM-like"/>
</dbReference>
<feature type="transmembrane region" description="Helical" evidence="1">
    <location>
        <begin position="297"/>
        <end position="321"/>
    </location>
</feature>
<protein>
    <recommendedName>
        <fullName evidence="4">ADP,ATP carrier protein</fullName>
    </recommendedName>
</protein>
<evidence type="ECO:0000313" key="3">
    <source>
        <dbReference type="Proteomes" id="UP000181790"/>
    </source>
</evidence>
<keyword evidence="1" id="KW-0812">Transmembrane</keyword>
<keyword evidence="1" id="KW-1133">Transmembrane helix</keyword>
<accession>A0A1S2VRY7</accession>
<proteinExistence type="predicted"/>
<feature type="transmembrane region" description="Helical" evidence="1">
    <location>
        <begin position="21"/>
        <end position="39"/>
    </location>
</feature>
<evidence type="ECO:0008006" key="4">
    <source>
        <dbReference type="Google" id="ProtNLM"/>
    </source>
</evidence>
<dbReference type="InterPro" id="IPR016024">
    <property type="entry name" value="ARM-type_fold"/>
</dbReference>
<gene>
    <name evidence="2" type="ORF">BLX24_00590</name>
</gene>